<dbReference type="OrthoDB" id="3192849at2"/>
<keyword evidence="3" id="KW-1185">Reference proteome</keyword>
<evidence type="ECO:0000259" key="1">
    <source>
        <dbReference type="Pfam" id="PF11823"/>
    </source>
</evidence>
<dbReference type="EMBL" id="LGYO01000004">
    <property type="protein sequence ID" value="KNZ43353.1"/>
    <property type="molecule type" value="Genomic_DNA"/>
</dbReference>
<sequence>MIYYVITFANTHSAIMTQSHLETYANICIMPTLREISAGCGISIHFLPDEYHNVMTGLNTHGLDAKMYTLYKISEDDGKISPTPLS</sequence>
<comment type="caution">
    <text evidence="2">The sequence shown here is derived from an EMBL/GenBank/DDBJ whole genome shotgun (WGS) entry which is preliminary data.</text>
</comment>
<dbReference type="Proteomes" id="UP000036873">
    <property type="component" value="Unassembled WGS sequence"/>
</dbReference>
<gene>
    <name evidence="2" type="ORF">AKG39_01225</name>
</gene>
<accession>A0A0L6U4D4</accession>
<dbReference type="RefSeq" id="WP_050738540.1">
    <property type="nucleotide sequence ID" value="NZ_LGYO01000004.1"/>
</dbReference>
<evidence type="ECO:0000313" key="2">
    <source>
        <dbReference type="EMBL" id="KNZ43353.1"/>
    </source>
</evidence>
<evidence type="ECO:0000313" key="3">
    <source>
        <dbReference type="Proteomes" id="UP000036873"/>
    </source>
</evidence>
<proteinExistence type="predicted"/>
<reference evidence="3" key="1">
    <citation type="submission" date="2015-07" db="EMBL/GenBank/DDBJ databases">
        <title>Draft genome sequence of Acetobacterium bakii DSM 8293, a potential psychrophilic chemical producer through syngas fermentation.</title>
        <authorList>
            <person name="Song Y."/>
            <person name="Hwang S."/>
            <person name="Cho B.-K."/>
        </authorList>
    </citation>
    <scope>NUCLEOTIDE SEQUENCE [LARGE SCALE GENOMIC DNA]</scope>
    <source>
        <strain evidence="3">DSM 8239</strain>
    </source>
</reference>
<dbReference type="PATRIC" id="fig|52689.4.peg.2308"/>
<dbReference type="AlphaFoldDB" id="A0A0L6U4D4"/>
<name>A0A0L6U4D4_9FIRM</name>
<dbReference type="Pfam" id="PF11823">
    <property type="entry name" value="Se_S_carrier"/>
    <property type="match status" value="1"/>
</dbReference>
<protein>
    <recommendedName>
        <fullName evidence="1">Putative Se/S carrier protein-like domain-containing protein</fullName>
    </recommendedName>
</protein>
<dbReference type="InterPro" id="IPR021778">
    <property type="entry name" value="Se/S_carrier-like"/>
</dbReference>
<organism evidence="2 3">
    <name type="scientific">Acetobacterium bakii</name>
    <dbReference type="NCBI Taxonomy" id="52689"/>
    <lineage>
        <taxon>Bacteria</taxon>
        <taxon>Bacillati</taxon>
        <taxon>Bacillota</taxon>
        <taxon>Clostridia</taxon>
        <taxon>Eubacteriales</taxon>
        <taxon>Eubacteriaceae</taxon>
        <taxon>Acetobacterium</taxon>
    </lineage>
</organism>
<feature type="domain" description="Putative Se/S carrier protein-like" evidence="1">
    <location>
        <begin position="3"/>
        <end position="64"/>
    </location>
</feature>